<gene>
    <name evidence="4" type="ORF">Ahu01nite_097340</name>
</gene>
<proteinExistence type="predicted"/>
<dbReference type="Pfam" id="PF13439">
    <property type="entry name" value="Glyco_transf_4"/>
    <property type="match status" value="1"/>
</dbReference>
<evidence type="ECO:0000313" key="5">
    <source>
        <dbReference type="Proteomes" id="UP000603200"/>
    </source>
</evidence>
<evidence type="ECO:0000313" key="4">
    <source>
        <dbReference type="EMBL" id="GIE26632.1"/>
    </source>
</evidence>
<evidence type="ECO:0000256" key="1">
    <source>
        <dbReference type="ARBA" id="ARBA00022676"/>
    </source>
</evidence>
<evidence type="ECO:0000259" key="3">
    <source>
        <dbReference type="Pfam" id="PF13439"/>
    </source>
</evidence>
<evidence type="ECO:0000256" key="2">
    <source>
        <dbReference type="ARBA" id="ARBA00022679"/>
    </source>
</evidence>
<dbReference type="RefSeq" id="WP_203843532.1">
    <property type="nucleotide sequence ID" value="NZ_BAAATV010000039.1"/>
</dbReference>
<dbReference type="InterPro" id="IPR028098">
    <property type="entry name" value="Glyco_trans_4-like_N"/>
</dbReference>
<protein>
    <recommendedName>
        <fullName evidence="3">Glycosyltransferase subfamily 4-like N-terminal domain-containing protein</fullName>
    </recommendedName>
</protein>
<feature type="domain" description="Glycosyltransferase subfamily 4-like N-terminal" evidence="3">
    <location>
        <begin position="29"/>
        <end position="143"/>
    </location>
</feature>
<keyword evidence="5" id="KW-1185">Reference proteome</keyword>
<sequence>MQLTAPVIRVAPIPSAHPYVRHVLTGGGIDLLPDPPPPGAPDGRWWPPVMCDAAWVTANRDDFDVMHIHFGTESFPAEHLRSLVRALRTSGRPLVYTLHDLENPQLIDQAQHLEHLDILVPAADAVVTLTAGAAAAIRRRWGRVAEVVAHPHVLALDADAPAGRRSDAAILGVHLRDIRPGTDAVRAVATLLDAVDRLRAQGVAAVARVQVNDRVRDEAARETVTALVAAHPAAELHRSERLDDAALTRSIADLDVAVLPYRTGTHSGWAELCWDLGVPVAGPRVGYVGEQHPEDFAAFDAGDGDALARAVRRLLAAAPRAGSAGRVARLTERRRRRTADAAAITAAHTAVYKRVLASPPAPADLAAPAAPLEPAGLAA</sequence>
<dbReference type="SUPFAM" id="SSF53756">
    <property type="entry name" value="UDP-Glycosyltransferase/glycogen phosphorylase"/>
    <property type="match status" value="1"/>
</dbReference>
<keyword evidence="1" id="KW-0328">Glycosyltransferase</keyword>
<keyword evidence="2" id="KW-0808">Transferase</keyword>
<organism evidence="4 5">
    <name type="scientific">Winogradskya humida</name>
    <dbReference type="NCBI Taxonomy" id="113566"/>
    <lineage>
        <taxon>Bacteria</taxon>
        <taxon>Bacillati</taxon>
        <taxon>Actinomycetota</taxon>
        <taxon>Actinomycetes</taxon>
        <taxon>Micromonosporales</taxon>
        <taxon>Micromonosporaceae</taxon>
        <taxon>Winogradskya</taxon>
    </lineage>
</organism>
<reference evidence="4 5" key="1">
    <citation type="submission" date="2021-01" db="EMBL/GenBank/DDBJ databases">
        <title>Whole genome shotgun sequence of Actinoplanes humidus NBRC 14915.</title>
        <authorList>
            <person name="Komaki H."/>
            <person name="Tamura T."/>
        </authorList>
    </citation>
    <scope>NUCLEOTIDE SEQUENCE [LARGE SCALE GENOMIC DNA]</scope>
    <source>
        <strain evidence="4 5">NBRC 14915</strain>
    </source>
</reference>
<name>A0ABQ4A8G9_9ACTN</name>
<comment type="caution">
    <text evidence="4">The sequence shown here is derived from an EMBL/GenBank/DDBJ whole genome shotgun (WGS) entry which is preliminary data.</text>
</comment>
<accession>A0ABQ4A8G9</accession>
<dbReference type="Gene3D" id="3.40.50.2000">
    <property type="entry name" value="Glycogen Phosphorylase B"/>
    <property type="match status" value="2"/>
</dbReference>
<dbReference type="Proteomes" id="UP000603200">
    <property type="component" value="Unassembled WGS sequence"/>
</dbReference>
<dbReference type="EMBL" id="BOMN01000148">
    <property type="protein sequence ID" value="GIE26632.1"/>
    <property type="molecule type" value="Genomic_DNA"/>
</dbReference>